<keyword evidence="1" id="KW-1133">Transmembrane helix</keyword>
<feature type="transmembrane region" description="Helical" evidence="1">
    <location>
        <begin position="130"/>
        <end position="153"/>
    </location>
</feature>
<dbReference type="RefSeq" id="WP_095264696.1">
    <property type="nucleotide sequence ID" value="NZ_NPBY01000027.1"/>
</dbReference>
<dbReference type="PIRSF" id="PIRSF037259">
    <property type="entry name" value="EcsB_ABC"/>
    <property type="match status" value="1"/>
</dbReference>
<accession>A0A268EXY7</accession>
<feature type="transmembrane region" description="Helical" evidence="1">
    <location>
        <begin position="280"/>
        <end position="297"/>
    </location>
</feature>
<feature type="transmembrane region" description="Helical" evidence="1">
    <location>
        <begin position="347"/>
        <end position="365"/>
    </location>
</feature>
<reference evidence="2 3" key="1">
    <citation type="submission" date="2017-07" db="EMBL/GenBank/DDBJ databases">
        <title>Isolation and whole genome analysis of endospore-forming bacteria from heroin.</title>
        <authorList>
            <person name="Kalinowski J."/>
            <person name="Ahrens B."/>
            <person name="Al-Dilaimi A."/>
            <person name="Winkler A."/>
            <person name="Wibberg D."/>
            <person name="Schleenbecker U."/>
            <person name="Ruckert C."/>
            <person name="Wolfel R."/>
            <person name="Grass G."/>
        </authorList>
    </citation>
    <scope>NUCLEOTIDE SEQUENCE [LARGE SCALE GENOMIC DNA]</scope>
    <source>
        <strain evidence="2 3">7537-G1</strain>
    </source>
</reference>
<keyword evidence="1" id="KW-0472">Membrane</keyword>
<feature type="transmembrane region" description="Helical" evidence="1">
    <location>
        <begin position="371"/>
        <end position="390"/>
    </location>
</feature>
<dbReference type="GO" id="GO:0016020">
    <property type="term" value="C:membrane"/>
    <property type="evidence" value="ECO:0007669"/>
    <property type="project" value="InterPro"/>
</dbReference>
<dbReference type="Proteomes" id="UP000215596">
    <property type="component" value="Unassembled WGS sequence"/>
</dbReference>
<name>A0A268EXY7_9BACL</name>
<evidence type="ECO:0000313" key="3">
    <source>
        <dbReference type="Proteomes" id="UP000215596"/>
    </source>
</evidence>
<organism evidence="2 3">
    <name type="scientific">Paenibacillus campinasensis</name>
    <dbReference type="NCBI Taxonomy" id="66347"/>
    <lineage>
        <taxon>Bacteria</taxon>
        <taxon>Bacillati</taxon>
        <taxon>Bacillota</taxon>
        <taxon>Bacilli</taxon>
        <taxon>Bacillales</taxon>
        <taxon>Paenibacillaceae</taxon>
        <taxon>Paenibacillus</taxon>
    </lineage>
</organism>
<feature type="transmembrane region" description="Helical" evidence="1">
    <location>
        <begin position="190"/>
        <end position="209"/>
    </location>
</feature>
<keyword evidence="1" id="KW-0812">Transmembrane</keyword>
<protein>
    <submittedName>
        <fullName evidence="2">ABC transporter permease</fullName>
    </submittedName>
</protein>
<proteinExistence type="predicted"/>
<dbReference type="Pfam" id="PF05975">
    <property type="entry name" value="EcsB"/>
    <property type="match status" value="1"/>
</dbReference>
<dbReference type="AlphaFoldDB" id="A0A268EXY7"/>
<gene>
    <name evidence="2" type="ORF">CHH67_08270</name>
</gene>
<evidence type="ECO:0000256" key="1">
    <source>
        <dbReference type="SAM" id="Phobius"/>
    </source>
</evidence>
<feature type="transmembrane region" description="Helical" evidence="1">
    <location>
        <begin position="303"/>
        <end position="322"/>
    </location>
</feature>
<feature type="transmembrane region" description="Helical" evidence="1">
    <location>
        <begin position="165"/>
        <end position="184"/>
    </location>
</feature>
<dbReference type="OrthoDB" id="2447941at2"/>
<feature type="transmembrane region" description="Helical" evidence="1">
    <location>
        <begin position="58"/>
        <end position="79"/>
    </location>
</feature>
<sequence length="406" mass="46573">MNLRELYLKRRNQFWGEVVPYFGYVIQSGVAFVFLFLLIVFAAWYTSFIMNLPPDLPIRWIMLAVLAPLVINSSVRTYLRPADTVFLLPQEARMSRYFVQGWIRGVIYKIIGLMIALMILWPLYVRSDAAAKPLLLTIVVLAGLKLLASYGSWREQEMVSRSMAACFRCLRWGVVALALAAWLWQPAGRGLIFIALIGLTYAAAAAYPVRHLVPWERLIAVERRQASRVMQILSWFVNVPQLEQRVHARKWLSSWGKGVPWRKDAAYRYLLIKSLARSDMLGILMRVGVLGTFLVWISRDSLVGTVVYLASLMIVGLQLSSLRKMHRESFWLHVYPLPEGTRRLNEAYLLFRVQLLWALVMWLPMLASVAAAPGLTLGTAVAGFALVWMFRHAALRRDRREDEDED</sequence>
<feature type="transmembrane region" description="Helical" evidence="1">
    <location>
        <begin position="21"/>
        <end position="46"/>
    </location>
</feature>
<comment type="caution">
    <text evidence="2">The sequence shown here is derived from an EMBL/GenBank/DDBJ whole genome shotgun (WGS) entry which is preliminary data.</text>
</comment>
<evidence type="ECO:0000313" key="2">
    <source>
        <dbReference type="EMBL" id="PAD77982.1"/>
    </source>
</evidence>
<dbReference type="InterPro" id="IPR010288">
    <property type="entry name" value="EcsB_ABC"/>
</dbReference>
<dbReference type="EMBL" id="NPBY01000027">
    <property type="protein sequence ID" value="PAD77982.1"/>
    <property type="molecule type" value="Genomic_DNA"/>
</dbReference>
<feature type="transmembrane region" description="Helical" evidence="1">
    <location>
        <begin position="106"/>
        <end position="124"/>
    </location>
</feature>